<feature type="repeat" description="TPR" evidence="6">
    <location>
        <begin position="152"/>
        <end position="185"/>
    </location>
</feature>
<dbReference type="PANTHER" id="PTHR15081">
    <property type="entry name" value="NUCLEAR AUTOANTIGENIC SPERM PROTEIN NASP -RELATED"/>
    <property type="match status" value="1"/>
</dbReference>
<dbReference type="InterPro" id="IPR019544">
    <property type="entry name" value="Tetratricopeptide_SHNi-TPR_dom"/>
</dbReference>
<dbReference type="SUPFAM" id="SSF48452">
    <property type="entry name" value="TPR-like"/>
    <property type="match status" value="1"/>
</dbReference>
<feature type="compositionally biased region" description="Low complexity" evidence="8">
    <location>
        <begin position="341"/>
        <end position="353"/>
    </location>
</feature>
<comment type="subcellular location">
    <subcellularLocation>
        <location evidence="1">Nucleus</location>
    </subcellularLocation>
</comment>
<dbReference type="Ensembl" id="ENSPNYT00000021528.1">
    <property type="protein sequence ID" value="ENSPNYP00000021023.1"/>
    <property type="gene ID" value="ENSPNYG00000015854.1"/>
</dbReference>
<evidence type="ECO:0000256" key="8">
    <source>
        <dbReference type="SAM" id="MobiDB-lite"/>
    </source>
</evidence>
<keyword evidence="5" id="KW-0539">Nucleus</keyword>
<comment type="similarity">
    <text evidence="2">Belongs to the NASP family.</text>
</comment>
<evidence type="ECO:0000256" key="5">
    <source>
        <dbReference type="ARBA" id="ARBA00023242"/>
    </source>
</evidence>
<dbReference type="InterPro" id="IPR019734">
    <property type="entry name" value="TPR_rpt"/>
</dbReference>
<feature type="region of interest" description="Disordered" evidence="8">
    <location>
        <begin position="309"/>
        <end position="359"/>
    </location>
</feature>
<proteinExistence type="inferred from homology"/>
<feature type="compositionally biased region" description="Basic and acidic residues" evidence="8">
    <location>
        <begin position="319"/>
        <end position="335"/>
    </location>
</feature>
<accession>A0A3B4GHF5</accession>
<dbReference type="PANTHER" id="PTHR15081:SF1">
    <property type="entry name" value="NUCLEAR AUTOANTIGENIC SPERM PROTEIN"/>
    <property type="match status" value="1"/>
</dbReference>
<dbReference type="InterPro" id="IPR011990">
    <property type="entry name" value="TPR-like_helical_dom_sf"/>
</dbReference>
<evidence type="ECO:0000256" key="3">
    <source>
        <dbReference type="ARBA" id="ARBA00022737"/>
    </source>
</evidence>
<feature type="coiled-coil region" evidence="7">
    <location>
        <begin position="221"/>
        <end position="271"/>
    </location>
</feature>
<dbReference type="GO" id="GO:0005654">
    <property type="term" value="C:nucleoplasm"/>
    <property type="evidence" value="ECO:0007669"/>
    <property type="project" value="TreeGrafter"/>
</dbReference>
<feature type="compositionally biased region" description="Acidic residues" evidence="8">
    <location>
        <begin position="83"/>
        <end position="92"/>
    </location>
</feature>
<dbReference type="Pfam" id="PF10516">
    <property type="entry name" value="SHNi-TPR"/>
    <property type="match status" value="1"/>
</dbReference>
<dbReference type="SMART" id="SM00028">
    <property type="entry name" value="TPR"/>
    <property type="match status" value="2"/>
</dbReference>
<evidence type="ECO:0000313" key="10">
    <source>
        <dbReference type="Ensembl" id="ENSPNYP00000021023.1"/>
    </source>
</evidence>
<dbReference type="GeneTree" id="ENSGT00390000016650"/>
<keyword evidence="7" id="KW-0175">Coiled coil</keyword>
<dbReference type="FunFam" id="1.25.40.10:FF:001243">
    <property type="entry name" value="Nuclear autoantigenic sperm protein (histone-binding)"/>
    <property type="match status" value="1"/>
</dbReference>
<keyword evidence="4 6" id="KW-0802">TPR repeat</keyword>
<feature type="region of interest" description="Disordered" evidence="8">
    <location>
        <begin position="81"/>
        <end position="111"/>
    </location>
</feature>
<sequence length="381" mass="41792">STAAAAVEVLEEAKKLIGTGKRHLVMGDVVSAVNVFQEACSMLAEKYGDTADECGEAFFLCGKSLLELARMENSVLGNALEGVPEESEEEEQPSSSNVESPDNLDGQYLGALPPSFQEEEEVGNLQLAWEMLEVAKVIYKRKESTEDQLMAAQAYLKLGEVSAESGNYPQALDDFQECLALQLKYLPPHIRLLAETHYHVATTLCYMDQYSQAIQHYNSSIKVIETRLAMLQEVIDAAEGADGAAEEKTELDELKLLLPDIREKVEDAKESQKTASGTVWCHMLNKAFCHLCYLFVKTESSSSSKAVSDISHLVRKKRKPEDESPVKDTDAKQAKQEATVNGSGDSSASNGNGVQEGKSQEASDRLISYLLKQDCPVILLL</sequence>
<protein>
    <submittedName>
        <fullName evidence="10">Nuclear autoantigenic sperm protein (histone-binding)</fullName>
    </submittedName>
</protein>
<dbReference type="Gene3D" id="1.25.40.10">
    <property type="entry name" value="Tetratricopeptide repeat domain"/>
    <property type="match status" value="1"/>
</dbReference>
<dbReference type="AlphaFoldDB" id="A0A3B4GHF5"/>
<keyword evidence="3" id="KW-0677">Repeat</keyword>
<feature type="domain" description="Tetratricopeptide SHNi-TPR" evidence="9">
    <location>
        <begin position="155"/>
        <end position="189"/>
    </location>
</feature>
<evidence type="ECO:0000259" key="9">
    <source>
        <dbReference type="Pfam" id="PF10516"/>
    </source>
</evidence>
<evidence type="ECO:0000256" key="2">
    <source>
        <dbReference type="ARBA" id="ARBA00008402"/>
    </source>
</evidence>
<dbReference type="GO" id="GO:0006335">
    <property type="term" value="P:DNA replication-dependent chromatin assembly"/>
    <property type="evidence" value="ECO:0007669"/>
    <property type="project" value="TreeGrafter"/>
</dbReference>
<dbReference type="GO" id="GO:0034080">
    <property type="term" value="P:CENP-A containing chromatin assembly"/>
    <property type="evidence" value="ECO:0007669"/>
    <property type="project" value="TreeGrafter"/>
</dbReference>
<evidence type="ECO:0000256" key="7">
    <source>
        <dbReference type="SAM" id="Coils"/>
    </source>
</evidence>
<reference evidence="10" key="1">
    <citation type="submission" date="2023-09" db="UniProtKB">
        <authorList>
            <consortium name="Ensembl"/>
        </authorList>
    </citation>
    <scope>IDENTIFICATION</scope>
</reference>
<evidence type="ECO:0000256" key="1">
    <source>
        <dbReference type="ARBA" id="ARBA00004123"/>
    </source>
</evidence>
<organism evidence="10">
    <name type="scientific">Pundamilia nyererei</name>
    <dbReference type="NCBI Taxonomy" id="303518"/>
    <lineage>
        <taxon>Eukaryota</taxon>
        <taxon>Metazoa</taxon>
        <taxon>Chordata</taxon>
        <taxon>Craniata</taxon>
        <taxon>Vertebrata</taxon>
        <taxon>Euteleostomi</taxon>
        <taxon>Actinopterygii</taxon>
        <taxon>Neopterygii</taxon>
        <taxon>Teleostei</taxon>
        <taxon>Neoteleostei</taxon>
        <taxon>Acanthomorphata</taxon>
        <taxon>Ovalentaria</taxon>
        <taxon>Cichlomorphae</taxon>
        <taxon>Cichliformes</taxon>
        <taxon>Cichlidae</taxon>
        <taxon>African cichlids</taxon>
        <taxon>Pseudocrenilabrinae</taxon>
        <taxon>Haplochromini</taxon>
        <taxon>Pundamilia</taxon>
    </lineage>
</organism>
<dbReference type="PROSITE" id="PS50005">
    <property type="entry name" value="TPR"/>
    <property type="match status" value="1"/>
</dbReference>
<evidence type="ECO:0000256" key="6">
    <source>
        <dbReference type="PROSITE-ProRule" id="PRU00339"/>
    </source>
</evidence>
<dbReference type="GO" id="GO:0042393">
    <property type="term" value="F:histone binding"/>
    <property type="evidence" value="ECO:0007669"/>
    <property type="project" value="TreeGrafter"/>
</dbReference>
<dbReference type="InterPro" id="IPR051730">
    <property type="entry name" value="NASP-like"/>
</dbReference>
<evidence type="ECO:0000256" key="4">
    <source>
        <dbReference type="ARBA" id="ARBA00022803"/>
    </source>
</evidence>
<name>A0A3B4GHF5_9CICH</name>